<organism evidence="3 4">
    <name type="scientific">Eimeria brunetti</name>
    <dbReference type="NCBI Taxonomy" id="51314"/>
    <lineage>
        <taxon>Eukaryota</taxon>
        <taxon>Sar</taxon>
        <taxon>Alveolata</taxon>
        <taxon>Apicomplexa</taxon>
        <taxon>Conoidasida</taxon>
        <taxon>Coccidia</taxon>
        <taxon>Eucoccidiorida</taxon>
        <taxon>Eimeriorina</taxon>
        <taxon>Eimeriidae</taxon>
        <taxon>Eimeria</taxon>
    </lineage>
</organism>
<keyword evidence="4" id="KW-1185">Reference proteome</keyword>
<evidence type="ECO:0000313" key="3">
    <source>
        <dbReference type="EMBL" id="CDJ48731.1"/>
    </source>
</evidence>
<evidence type="ECO:0000256" key="1">
    <source>
        <dbReference type="ARBA" id="ARBA00022837"/>
    </source>
</evidence>
<dbReference type="EMBL" id="HG711278">
    <property type="protein sequence ID" value="CDJ48731.1"/>
    <property type="molecule type" value="Genomic_DNA"/>
</dbReference>
<dbReference type="InterPro" id="IPR018247">
    <property type="entry name" value="EF_Hand_1_Ca_BS"/>
</dbReference>
<dbReference type="Proteomes" id="UP000030750">
    <property type="component" value="Unassembled WGS sequence"/>
</dbReference>
<evidence type="ECO:0000313" key="4">
    <source>
        <dbReference type="Proteomes" id="UP000030750"/>
    </source>
</evidence>
<dbReference type="InterPro" id="IPR011992">
    <property type="entry name" value="EF-hand-dom_pair"/>
</dbReference>
<dbReference type="VEuPathDB" id="ToxoDB:EBH_0051570"/>
<dbReference type="InterPro" id="IPR002048">
    <property type="entry name" value="EF_hand_dom"/>
</dbReference>
<evidence type="ECO:0000259" key="2">
    <source>
        <dbReference type="PROSITE" id="PS50222"/>
    </source>
</evidence>
<reference evidence="3" key="1">
    <citation type="submission" date="2013-10" db="EMBL/GenBank/DDBJ databases">
        <title>Genomic analysis of the causative agents of coccidiosis in chickens.</title>
        <authorList>
            <person name="Reid A.J."/>
            <person name="Blake D."/>
            <person name="Billington K."/>
            <person name="Browne H."/>
            <person name="Dunn M."/>
            <person name="Hung S."/>
            <person name="Kawahara F."/>
            <person name="Miranda-Saavedra D."/>
            <person name="Mourier T."/>
            <person name="Nagra H."/>
            <person name="Otto T.D."/>
            <person name="Rawlings N."/>
            <person name="Sanchez A."/>
            <person name="Sanders M."/>
            <person name="Subramaniam C."/>
            <person name="Tay Y."/>
            <person name="Dear P."/>
            <person name="Doerig C."/>
            <person name="Gruber A."/>
            <person name="Parkinson J."/>
            <person name="Shirley M."/>
            <person name="Wan K.L."/>
            <person name="Berriman M."/>
            <person name="Tomley F."/>
            <person name="Pain A."/>
        </authorList>
    </citation>
    <scope>NUCLEOTIDE SEQUENCE [LARGE SCALE GENOMIC DNA]</scope>
    <source>
        <strain evidence="3">Houghton</strain>
    </source>
</reference>
<proteinExistence type="predicted"/>
<dbReference type="OrthoDB" id="26525at2759"/>
<dbReference type="GO" id="GO:0005509">
    <property type="term" value="F:calcium ion binding"/>
    <property type="evidence" value="ECO:0007669"/>
    <property type="project" value="InterPro"/>
</dbReference>
<dbReference type="Gene3D" id="1.10.238.10">
    <property type="entry name" value="EF-hand"/>
    <property type="match status" value="1"/>
</dbReference>
<accession>U6LEX4</accession>
<dbReference type="SMART" id="SM00054">
    <property type="entry name" value="EFh"/>
    <property type="match status" value="1"/>
</dbReference>
<protein>
    <submittedName>
        <fullName evidence="3">Troponin c, isotype gamma., putative</fullName>
    </submittedName>
</protein>
<keyword evidence="1" id="KW-0106">Calcium</keyword>
<feature type="domain" description="EF-hand" evidence="2">
    <location>
        <begin position="11"/>
        <end position="46"/>
    </location>
</feature>
<name>U6LEX4_9EIME</name>
<dbReference type="Pfam" id="PF13405">
    <property type="entry name" value="EF-hand_6"/>
    <property type="match status" value="1"/>
</dbReference>
<dbReference type="AlphaFoldDB" id="U6LEX4"/>
<sequence length="133" mass="14957">MSSPPFGLSSQRRQELRVAFHAFDKNKTGKLDVNEMKYLLKSIGVCLSRREQKALEADNTPSPIIVCVYFFFGAAEYADRGEFDYEDLLTIGQVVYNDVAIERALVLALRKLAPKGSKTVPRTVLRDMLLDLG</sequence>
<dbReference type="PROSITE" id="PS00018">
    <property type="entry name" value="EF_HAND_1"/>
    <property type="match status" value="1"/>
</dbReference>
<dbReference type="PROSITE" id="PS50222">
    <property type="entry name" value="EF_HAND_2"/>
    <property type="match status" value="1"/>
</dbReference>
<reference evidence="3" key="2">
    <citation type="submission" date="2013-10" db="EMBL/GenBank/DDBJ databases">
        <authorList>
            <person name="Aslett M."/>
        </authorList>
    </citation>
    <scope>NUCLEOTIDE SEQUENCE [LARGE SCALE GENOMIC DNA]</scope>
    <source>
        <strain evidence="3">Houghton</strain>
    </source>
</reference>
<dbReference type="SUPFAM" id="SSF47473">
    <property type="entry name" value="EF-hand"/>
    <property type="match status" value="1"/>
</dbReference>
<dbReference type="CDD" id="cd00051">
    <property type="entry name" value="EFh"/>
    <property type="match status" value="1"/>
</dbReference>
<gene>
    <name evidence="3" type="ORF">EBH_0051570</name>
</gene>